<dbReference type="Gene3D" id="2.60.120.10">
    <property type="entry name" value="Jelly Rolls"/>
    <property type="match status" value="1"/>
</dbReference>
<dbReference type="CDD" id="cd02236">
    <property type="entry name" value="cupin_CV2614-like"/>
    <property type="match status" value="1"/>
</dbReference>
<evidence type="ECO:0000259" key="1">
    <source>
        <dbReference type="Pfam" id="PF07883"/>
    </source>
</evidence>
<proteinExistence type="predicted"/>
<dbReference type="Pfam" id="PF07883">
    <property type="entry name" value="Cupin_2"/>
    <property type="match status" value="1"/>
</dbReference>
<organism evidence="2 3">
    <name type="scientific">Paramesorhizobium deserti</name>
    <dbReference type="NCBI Taxonomy" id="1494590"/>
    <lineage>
        <taxon>Bacteria</taxon>
        <taxon>Pseudomonadati</taxon>
        <taxon>Pseudomonadota</taxon>
        <taxon>Alphaproteobacteria</taxon>
        <taxon>Hyphomicrobiales</taxon>
        <taxon>Phyllobacteriaceae</taxon>
        <taxon>Paramesorhizobium</taxon>
    </lineage>
</organism>
<dbReference type="AlphaFoldDB" id="A0A135HSN3"/>
<name>A0A135HSN3_9HYPH</name>
<dbReference type="Proteomes" id="UP000070107">
    <property type="component" value="Unassembled WGS sequence"/>
</dbReference>
<keyword evidence="3" id="KW-1185">Reference proteome</keyword>
<protein>
    <recommendedName>
        <fullName evidence="1">Cupin type-2 domain-containing protein</fullName>
    </recommendedName>
</protein>
<evidence type="ECO:0000313" key="2">
    <source>
        <dbReference type="EMBL" id="KXF76189.1"/>
    </source>
</evidence>
<comment type="caution">
    <text evidence="2">The sequence shown here is derived from an EMBL/GenBank/DDBJ whole genome shotgun (WGS) entry which is preliminary data.</text>
</comment>
<dbReference type="InterPro" id="IPR013096">
    <property type="entry name" value="Cupin_2"/>
</dbReference>
<dbReference type="SUPFAM" id="SSF51182">
    <property type="entry name" value="RmlC-like cupins"/>
    <property type="match status" value="1"/>
</dbReference>
<accession>A0A135HSN3</accession>
<evidence type="ECO:0000313" key="3">
    <source>
        <dbReference type="Proteomes" id="UP000070107"/>
    </source>
</evidence>
<gene>
    <name evidence="2" type="ORF">ATN84_14910</name>
</gene>
<reference evidence="2 3" key="1">
    <citation type="submission" date="2015-11" db="EMBL/GenBank/DDBJ databases">
        <title>Draft genome sequence of Paramesorhizobium deserti A-3-E, a strain highly resistant to diverse beta-lactam antibiotics.</title>
        <authorList>
            <person name="Lv R."/>
            <person name="Yang X."/>
            <person name="Fang N."/>
            <person name="Guo J."/>
            <person name="Luo X."/>
            <person name="Peng F."/>
            <person name="Yang R."/>
            <person name="Cui Y."/>
            <person name="Fang C."/>
            <person name="Song Y."/>
        </authorList>
    </citation>
    <scope>NUCLEOTIDE SEQUENCE [LARGE SCALE GENOMIC DNA]</scope>
    <source>
        <strain evidence="2 3">A-3-E</strain>
    </source>
</reference>
<sequence length="153" mass="16920">MRNVVKRIFLTYIMLILPIPLQAEEVKKGKDVIITPILETDRTTSGQIISLPQGNVQVIVSKYEIAPGAELPIHKHSYPRYGYVLAGMLRVSNQDTGKSRVFKTGEFIVEAIDQWHQGTNIGSTPLELLVIDQVEEGKSNIILPDKAPSGVAN</sequence>
<dbReference type="InterPro" id="IPR014710">
    <property type="entry name" value="RmlC-like_jellyroll"/>
</dbReference>
<feature type="domain" description="Cupin type-2" evidence="1">
    <location>
        <begin position="63"/>
        <end position="131"/>
    </location>
</feature>
<dbReference type="EMBL" id="LNTU01000034">
    <property type="protein sequence ID" value="KXF76189.1"/>
    <property type="molecule type" value="Genomic_DNA"/>
</dbReference>
<dbReference type="InterPro" id="IPR011051">
    <property type="entry name" value="RmlC_Cupin_sf"/>
</dbReference>
<dbReference type="STRING" id="1494590.ATN84_14910"/>